<dbReference type="EMBL" id="CP032698">
    <property type="protein sequence ID" value="AYG78321.1"/>
    <property type="molecule type" value="Genomic_DNA"/>
</dbReference>
<evidence type="ECO:0000313" key="1">
    <source>
        <dbReference type="EMBL" id="AYG78321.1"/>
    </source>
</evidence>
<sequence length="45" mass="5185">MSTVHVFDPTPTALLVMDYQTAVLAFALEREDRSIICLRRLRTSF</sequence>
<dbReference type="AlphaFoldDB" id="A0A387H6W5"/>
<protein>
    <submittedName>
        <fullName evidence="1">Uncharacterized protein</fullName>
    </submittedName>
</protein>
<keyword evidence="2" id="KW-1185">Reference proteome</keyword>
<accession>A0A387H6W5</accession>
<proteinExistence type="predicted"/>
<reference evidence="1 2" key="1">
    <citation type="submission" date="2018-10" db="EMBL/GenBank/DDBJ databases">
        <title>Relationship between Morphology and Antimicrobial Activity in Streptomyces.</title>
        <authorList>
            <person name="Kang H.J."/>
            <person name="Kim S.B."/>
        </authorList>
    </citation>
    <scope>NUCLEOTIDE SEQUENCE [LARGE SCALE GENOMIC DNA]</scope>
    <source>
        <strain evidence="1 2">BH38</strain>
    </source>
</reference>
<organism evidence="1 2">
    <name type="scientific">Streptomyces hundungensis</name>
    <dbReference type="NCBI Taxonomy" id="1077946"/>
    <lineage>
        <taxon>Bacteria</taxon>
        <taxon>Bacillati</taxon>
        <taxon>Actinomycetota</taxon>
        <taxon>Actinomycetes</taxon>
        <taxon>Kitasatosporales</taxon>
        <taxon>Streptomycetaceae</taxon>
        <taxon>Streptomyces</taxon>
    </lineage>
</organism>
<name>A0A387H6W5_9ACTN</name>
<evidence type="ECO:0000313" key="2">
    <source>
        <dbReference type="Proteomes" id="UP000271554"/>
    </source>
</evidence>
<dbReference type="KEGG" id="shun:DWB77_00428"/>
<dbReference type="RefSeq" id="WP_162952352.1">
    <property type="nucleotide sequence ID" value="NZ_CP032698.1"/>
</dbReference>
<dbReference type="Proteomes" id="UP000271554">
    <property type="component" value="Chromosome"/>
</dbReference>
<gene>
    <name evidence="1" type="ORF">DWB77_00428</name>
</gene>